<sequence length="91" mass="9540">MDCDGDVMPVVFEFVGLLPEDLSVPPQVAGKLHGNFVRAHPGGHVFIAVNPGSLLATKMVKEGFGIAGNDSRHVAGVMAAIESLAAPWFDI</sequence>
<name>A0A2S5JM65_9RHOB</name>
<dbReference type="EMBL" id="PRDS01000001">
    <property type="protein sequence ID" value="PPB82606.1"/>
    <property type="molecule type" value="Genomic_DNA"/>
</dbReference>
<keyword evidence="2" id="KW-1185">Reference proteome</keyword>
<comment type="caution">
    <text evidence="1">The sequence shown here is derived from an EMBL/GenBank/DDBJ whole genome shotgun (WGS) entry which is preliminary data.</text>
</comment>
<proteinExistence type="predicted"/>
<dbReference type="AlphaFoldDB" id="A0A2S5JM65"/>
<evidence type="ECO:0000313" key="1">
    <source>
        <dbReference type="EMBL" id="PPB82606.1"/>
    </source>
</evidence>
<evidence type="ECO:0000313" key="2">
    <source>
        <dbReference type="Proteomes" id="UP000239736"/>
    </source>
</evidence>
<gene>
    <name evidence="1" type="ORF">LV82_00544</name>
</gene>
<protein>
    <submittedName>
        <fullName evidence="1">Uncharacterized protein</fullName>
    </submittedName>
</protein>
<organism evidence="1 2">
    <name type="scientific">Albidovulum inexpectatum</name>
    <dbReference type="NCBI Taxonomy" id="196587"/>
    <lineage>
        <taxon>Bacteria</taxon>
        <taxon>Pseudomonadati</taxon>
        <taxon>Pseudomonadota</taxon>
        <taxon>Alphaproteobacteria</taxon>
        <taxon>Rhodobacterales</taxon>
        <taxon>Paracoccaceae</taxon>
        <taxon>Albidovulum</taxon>
    </lineage>
</organism>
<dbReference type="Proteomes" id="UP000239736">
    <property type="component" value="Unassembled WGS sequence"/>
</dbReference>
<reference evidence="1 2" key="1">
    <citation type="submission" date="2018-01" db="EMBL/GenBank/DDBJ databases">
        <title>Genomic Encyclopedia of Archaeal and Bacterial Type Strains, Phase II (KMG-II): from individual species to whole genera.</title>
        <authorList>
            <person name="Goeker M."/>
        </authorList>
    </citation>
    <scope>NUCLEOTIDE SEQUENCE [LARGE SCALE GENOMIC DNA]</scope>
    <source>
        <strain evidence="1 2">DSM 12048</strain>
    </source>
</reference>
<accession>A0A2S5JM65</accession>